<dbReference type="GO" id="GO:0008138">
    <property type="term" value="F:protein tyrosine/serine/threonine phosphatase activity"/>
    <property type="evidence" value="ECO:0007669"/>
    <property type="project" value="TreeGrafter"/>
</dbReference>
<dbReference type="InterPro" id="IPR029021">
    <property type="entry name" value="Prot-tyrosine_phosphatase-like"/>
</dbReference>
<name>A0A8S1HCX6_9PELO</name>
<feature type="domain" description="Tyrosine-protein phosphatase" evidence="5">
    <location>
        <begin position="1"/>
        <end position="110"/>
    </location>
</feature>
<evidence type="ECO:0000259" key="5">
    <source>
        <dbReference type="PROSITE" id="PS50054"/>
    </source>
</evidence>
<evidence type="ECO:0000256" key="4">
    <source>
        <dbReference type="ARBA" id="ARBA00022912"/>
    </source>
</evidence>
<dbReference type="InterPro" id="IPR000387">
    <property type="entry name" value="Tyr_Pase_dom"/>
</dbReference>
<dbReference type="SUPFAM" id="SSF52799">
    <property type="entry name" value="(Phosphotyrosine protein) phosphatases II"/>
    <property type="match status" value="1"/>
</dbReference>
<accession>A0A8S1HCX6</accession>
<feature type="domain" description="Tyrosine specific protein phosphatases" evidence="6">
    <location>
        <begin position="30"/>
        <end position="91"/>
    </location>
</feature>
<dbReference type="AlphaFoldDB" id="A0A8S1HCX6"/>
<dbReference type="PROSITE" id="PS50054">
    <property type="entry name" value="TYR_PHOSPHATASE_DUAL"/>
    <property type="match status" value="1"/>
</dbReference>
<dbReference type="Gene3D" id="3.90.190.10">
    <property type="entry name" value="Protein tyrosine phosphatase superfamily"/>
    <property type="match status" value="1"/>
</dbReference>
<dbReference type="PANTHER" id="PTHR45848">
    <property type="entry name" value="DUAL SPECIFICITY PROTEIN PHOSPHATASE 12 FAMILY MEMBER"/>
    <property type="match status" value="1"/>
</dbReference>
<dbReference type="Proteomes" id="UP000835052">
    <property type="component" value="Unassembled WGS sequence"/>
</dbReference>
<evidence type="ECO:0000256" key="2">
    <source>
        <dbReference type="ARBA" id="ARBA00013064"/>
    </source>
</evidence>
<keyword evidence="4" id="KW-0904">Protein phosphatase</keyword>
<evidence type="ECO:0000259" key="6">
    <source>
        <dbReference type="PROSITE" id="PS50056"/>
    </source>
</evidence>
<dbReference type="Pfam" id="PF00782">
    <property type="entry name" value="DSPc"/>
    <property type="match status" value="1"/>
</dbReference>
<keyword evidence="8" id="KW-1185">Reference proteome</keyword>
<dbReference type="InterPro" id="IPR020422">
    <property type="entry name" value="TYR_PHOSPHATASE_DUAL_dom"/>
</dbReference>
<dbReference type="EMBL" id="CAJGYM010000030">
    <property type="protein sequence ID" value="CAD6192912.1"/>
    <property type="molecule type" value="Genomic_DNA"/>
</dbReference>
<evidence type="ECO:0000256" key="3">
    <source>
        <dbReference type="ARBA" id="ARBA00022801"/>
    </source>
</evidence>
<dbReference type="CDD" id="cd14498">
    <property type="entry name" value="DSP"/>
    <property type="match status" value="1"/>
</dbReference>
<dbReference type="PROSITE" id="PS50056">
    <property type="entry name" value="TYR_PHOSPHATASE_2"/>
    <property type="match status" value="1"/>
</dbReference>
<dbReference type="EC" id="3.1.3.48" evidence="2"/>
<proteinExistence type="inferred from homology"/>
<dbReference type="InterPro" id="IPR000340">
    <property type="entry name" value="Dual-sp_phosphatase_cat-dom"/>
</dbReference>
<reference evidence="7" key="1">
    <citation type="submission" date="2020-10" db="EMBL/GenBank/DDBJ databases">
        <authorList>
            <person name="Kikuchi T."/>
        </authorList>
    </citation>
    <scope>NUCLEOTIDE SEQUENCE</scope>
    <source>
        <strain evidence="7">NKZ352</strain>
    </source>
</reference>
<gene>
    <name evidence="7" type="ORF">CAUJ_LOCUS8831</name>
</gene>
<evidence type="ECO:0000313" key="7">
    <source>
        <dbReference type="EMBL" id="CAD6192912.1"/>
    </source>
</evidence>
<evidence type="ECO:0000313" key="8">
    <source>
        <dbReference type="Proteomes" id="UP000835052"/>
    </source>
</evidence>
<evidence type="ECO:0000256" key="1">
    <source>
        <dbReference type="ARBA" id="ARBA00008601"/>
    </source>
</evidence>
<comment type="similarity">
    <text evidence="1">Belongs to the protein-tyrosine phosphatase family. Non-receptor class dual specificity subfamily.</text>
</comment>
<dbReference type="GO" id="GO:0005634">
    <property type="term" value="C:nucleus"/>
    <property type="evidence" value="ECO:0007669"/>
    <property type="project" value="TreeGrafter"/>
</dbReference>
<protein>
    <recommendedName>
        <fullName evidence="2">protein-tyrosine-phosphatase</fullName>
        <ecNumber evidence="2">3.1.3.48</ecNumber>
    </recommendedName>
</protein>
<keyword evidence="3" id="KW-0378">Hydrolase</keyword>
<dbReference type="GO" id="GO:0004725">
    <property type="term" value="F:protein tyrosine phosphatase activity"/>
    <property type="evidence" value="ECO:0007669"/>
    <property type="project" value="UniProtKB-EC"/>
</dbReference>
<sequence length="239" mass="27893">MKIAEKDRLVNIRYFYYPVLDLQEQDVLVNQFLFKSMAVVFECMKNGNRVLIHCISGISRSVSVAVSYLMFSRRFSLDEALLQVRSIRPSASPNIGFLSQLRLYERMGYSNCPSDYEKFRLELELPEHIYVIYRFPVSNRLDITRYKCKSCRKLLFSEQNVSHKIEAFCDKVLIEPMIWMNVDKDTCSVKHICGAKLGNFRLYGQKCKGCQNFVSPWIQINESAVDKVACLISNMNFRK</sequence>
<organism evidence="7 8">
    <name type="scientific">Caenorhabditis auriculariae</name>
    <dbReference type="NCBI Taxonomy" id="2777116"/>
    <lineage>
        <taxon>Eukaryota</taxon>
        <taxon>Metazoa</taxon>
        <taxon>Ecdysozoa</taxon>
        <taxon>Nematoda</taxon>
        <taxon>Chromadorea</taxon>
        <taxon>Rhabditida</taxon>
        <taxon>Rhabditina</taxon>
        <taxon>Rhabditomorpha</taxon>
        <taxon>Rhabditoidea</taxon>
        <taxon>Rhabditidae</taxon>
        <taxon>Peloderinae</taxon>
        <taxon>Caenorhabditis</taxon>
    </lineage>
</organism>
<dbReference type="PANTHER" id="PTHR45848:SF4">
    <property type="entry name" value="DUAL SPECIFICITY PROTEIN PHOSPHATASE 12"/>
    <property type="match status" value="1"/>
</dbReference>
<dbReference type="OrthoDB" id="2017893at2759"/>
<comment type="caution">
    <text evidence="7">The sequence shown here is derived from an EMBL/GenBank/DDBJ whole genome shotgun (WGS) entry which is preliminary data.</text>
</comment>
<dbReference type="SMART" id="SM00195">
    <property type="entry name" value="DSPc"/>
    <property type="match status" value="1"/>
</dbReference>